<dbReference type="KEGG" id="llh:I41_25450"/>
<dbReference type="Proteomes" id="UP000317909">
    <property type="component" value="Chromosome"/>
</dbReference>
<keyword evidence="4" id="KW-1185">Reference proteome</keyword>
<dbReference type="GO" id="GO:0015159">
    <property type="term" value="F:polysaccharide transmembrane transporter activity"/>
    <property type="evidence" value="ECO:0007669"/>
    <property type="project" value="InterPro"/>
</dbReference>
<dbReference type="PANTHER" id="PTHR33619:SF3">
    <property type="entry name" value="POLYSACCHARIDE EXPORT PROTEIN GFCE-RELATED"/>
    <property type="match status" value="1"/>
</dbReference>
<dbReference type="Gene3D" id="3.30.1950.10">
    <property type="entry name" value="wza like domain"/>
    <property type="match status" value="2"/>
</dbReference>
<dbReference type="EMBL" id="CP036339">
    <property type="protein sequence ID" value="QDT73356.1"/>
    <property type="molecule type" value="Genomic_DNA"/>
</dbReference>
<accession>A0A517TYB2</accession>
<organism evidence="3 4">
    <name type="scientific">Lacipirellula limnantheis</name>
    <dbReference type="NCBI Taxonomy" id="2528024"/>
    <lineage>
        <taxon>Bacteria</taxon>
        <taxon>Pseudomonadati</taxon>
        <taxon>Planctomycetota</taxon>
        <taxon>Planctomycetia</taxon>
        <taxon>Pirellulales</taxon>
        <taxon>Lacipirellulaceae</taxon>
        <taxon>Lacipirellula</taxon>
    </lineage>
</organism>
<evidence type="ECO:0000313" key="3">
    <source>
        <dbReference type="EMBL" id="QDT73356.1"/>
    </source>
</evidence>
<protein>
    <submittedName>
        <fullName evidence="3">Polysaccharide biosynthesis/export protein</fullName>
    </submittedName>
</protein>
<dbReference type="InterPro" id="IPR049712">
    <property type="entry name" value="Poly_export"/>
</dbReference>
<evidence type="ECO:0000313" key="4">
    <source>
        <dbReference type="Proteomes" id="UP000317909"/>
    </source>
</evidence>
<dbReference type="Gene3D" id="3.10.560.10">
    <property type="entry name" value="Outer membrane lipoprotein wza domain like"/>
    <property type="match status" value="1"/>
</dbReference>
<feature type="domain" description="Polysaccharide export protein N-terminal" evidence="2">
    <location>
        <begin position="151"/>
        <end position="209"/>
    </location>
</feature>
<dbReference type="PANTHER" id="PTHR33619">
    <property type="entry name" value="POLYSACCHARIDE EXPORT PROTEIN GFCE-RELATED"/>
    <property type="match status" value="1"/>
</dbReference>
<proteinExistence type="predicted"/>
<evidence type="ECO:0000259" key="2">
    <source>
        <dbReference type="Pfam" id="PF02563"/>
    </source>
</evidence>
<dbReference type="AlphaFoldDB" id="A0A517TYB2"/>
<dbReference type="InterPro" id="IPR003715">
    <property type="entry name" value="Poly_export_N"/>
</dbReference>
<feature type="domain" description="Polysaccharide export protein N-terminal" evidence="2">
    <location>
        <begin position="73"/>
        <end position="149"/>
    </location>
</feature>
<reference evidence="3 4" key="1">
    <citation type="submission" date="2019-02" db="EMBL/GenBank/DDBJ databases">
        <title>Deep-cultivation of Planctomycetes and their phenomic and genomic characterization uncovers novel biology.</title>
        <authorList>
            <person name="Wiegand S."/>
            <person name="Jogler M."/>
            <person name="Boedeker C."/>
            <person name="Pinto D."/>
            <person name="Vollmers J."/>
            <person name="Rivas-Marin E."/>
            <person name="Kohn T."/>
            <person name="Peeters S.H."/>
            <person name="Heuer A."/>
            <person name="Rast P."/>
            <person name="Oberbeckmann S."/>
            <person name="Bunk B."/>
            <person name="Jeske O."/>
            <person name="Meyerdierks A."/>
            <person name="Storesund J.E."/>
            <person name="Kallscheuer N."/>
            <person name="Luecker S."/>
            <person name="Lage O.M."/>
            <person name="Pohl T."/>
            <person name="Merkel B.J."/>
            <person name="Hornburger P."/>
            <person name="Mueller R.-W."/>
            <person name="Bruemmer F."/>
            <person name="Labrenz M."/>
            <person name="Spormann A.M."/>
            <person name="Op den Camp H."/>
            <person name="Overmann J."/>
            <person name="Amann R."/>
            <person name="Jetten M.S.M."/>
            <person name="Mascher T."/>
            <person name="Medema M.H."/>
            <person name="Devos D.P."/>
            <person name="Kaster A.-K."/>
            <person name="Ovreas L."/>
            <person name="Rohde M."/>
            <person name="Galperin M.Y."/>
            <person name="Jogler C."/>
        </authorList>
    </citation>
    <scope>NUCLEOTIDE SEQUENCE [LARGE SCALE GENOMIC DNA]</scope>
    <source>
        <strain evidence="3 4">I41</strain>
    </source>
</reference>
<sequence length="355" mass="38338">MLSFALIRRVGCSLAILLLCGGCRTIYPGREPDGPKPCVSPEVPREQAKVTLPDYIIEPPDILSIEGISLVPKSPYQLRVYDVVSIGAVGLPEEESINGEYAVQPDGSIQLGPSLGSVQAQGQTNEQLRQQILAKLQQVYTAPKVFVSLVQMSAQQQITGEHLVAPDGKVSLGTYGRVRVVGLTMEEAQAAVQAHLSQFLERPQISLDVLGYNSKVYYVVTQGAGLGDQVAILPARGNETVLDAIGQIQGLQSNSSTRMWIARPGHNETGGDQILPVDWIAVTQRGDVSTNYQVLPGDRIYVSEDKLVALDTAMAKIFSPLERLFGVTLLGTQTSQRIVYFKQSAINGGNNNITP</sequence>
<name>A0A517TYB2_9BACT</name>
<gene>
    <name evidence="3" type="ORF">I41_25450</name>
</gene>
<keyword evidence="1" id="KW-0732">Signal</keyword>
<dbReference type="Pfam" id="PF02563">
    <property type="entry name" value="Poly_export"/>
    <property type="match status" value="2"/>
</dbReference>
<dbReference type="OrthoDB" id="279464at2"/>
<dbReference type="RefSeq" id="WP_145432958.1">
    <property type="nucleotide sequence ID" value="NZ_CP036339.1"/>
</dbReference>
<evidence type="ECO:0000256" key="1">
    <source>
        <dbReference type="ARBA" id="ARBA00022729"/>
    </source>
</evidence>